<gene>
    <name evidence="4" type="ORF">GXN74_06910</name>
</gene>
<dbReference type="PROSITE" id="PS51257">
    <property type="entry name" value="PROKAR_LIPOPROTEIN"/>
    <property type="match status" value="1"/>
</dbReference>
<evidence type="ECO:0000313" key="4">
    <source>
        <dbReference type="EMBL" id="NDL67471.1"/>
    </source>
</evidence>
<evidence type="ECO:0000313" key="5">
    <source>
        <dbReference type="Proteomes" id="UP000461585"/>
    </source>
</evidence>
<feature type="chain" id="PRO_5038985337" evidence="1">
    <location>
        <begin position="21"/>
        <end position="456"/>
    </location>
</feature>
<dbReference type="Pfam" id="PF12146">
    <property type="entry name" value="Hydrolase_4"/>
    <property type="match status" value="1"/>
</dbReference>
<dbReference type="SUPFAM" id="SSF53474">
    <property type="entry name" value="alpha/beta-Hydrolases"/>
    <property type="match status" value="1"/>
</dbReference>
<dbReference type="PANTHER" id="PTHR43265">
    <property type="entry name" value="ESTERASE ESTD"/>
    <property type="match status" value="1"/>
</dbReference>
<name>A0A7X5KM20_9FIRM</name>
<dbReference type="Pfam" id="PF13026">
    <property type="entry name" value="DUF3887"/>
    <property type="match status" value="1"/>
</dbReference>
<dbReference type="InterPro" id="IPR029058">
    <property type="entry name" value="AB_hydrolase_fold"/>
</dbReference>
<comment type="caution">
    <text evidence="4">The sequence shown here is derived from an EMBL/GenBank/DDBJ whole genome shotgun (WGS) entry which is preliminary data.</text>
</comment>
<dbReference type="Gene3D" id="3.40.50.1820">
    <property type="entry name" value="alpha/beta hydrolase"/>
    <property type="match status" value="1"/>
</dbReference>
<dbReference type="GO" id="GO:0052689">
    <property type="term" value="F:carboxylic ester hydrolase activity"/>
    <property type="evidence" value="ECO:0007669"/>
    <property type="project" value="TreeGrafter"/>
</dbReference>
<protein>
    <submittedName>
        <fullName evidence="4">Alpha/beta fold hydrolase</fullName>
    </submittedName>
</protein>
<dbReference type="Proteomes" id="UP000461585">
    <property type="component" value="Unassembled WGS sequence"/>
</dbReference>
<keyword evidence="4" id="KW-0378">Hydrolase</keyword>
<evidence type="ECO:0000259" key="2">
    <source>
        <dbReference type="Pfam" id="PF12146"/>
    </source>
</evidence>
<dbReference type="RefSeq" id="WP_162370200.1">
    <property type="nucleotide sequence ID" value="NZ_JAAEEH010000015.1"/>
</dbReference>
<dbReference type="EMBL" id="JAAEEH010000015">
    <property type="protein sequence ID" value="NDL67471.1"/>
    <property type="molecule type" value="Genomic_DNA"/>
</dbReference>
<keyword evidence="5" id="KW-1185">Reference proteome</keyword>
<feature type="signal peptide" evidence="1">
    <location>
        <begin position="1"/>
        <end position="20"/>
    </location>
</feature>
<evidence type="ECO:0000259" key="3">
    <source>
        <dbReference type="Pfam" id="PF13026"/>
    </source>
</evidence>
<feature type="domain" description="DUF3887" evidence="3">
    <location>
        <begin position="50"/>
        <end position="138"/>
    </location>
</feature>
<dbReference type="AlphaFoldDB" id="A0A7X5KM20"/>
<dbReference type="InterPro" id="IPR053145">
    <property type="entry name" value="AB_hydrolase_Est10"/>
</dbReference>
<dbReference type="InterPro" id="IPR022742">
    <property type="entry name" value="Hydrolase_4"/>
</dbReference>
<dbReference type="Gene3D" id="3.10.450.590">
    <property type="match status" value="1"/>
</dbReference>
<evidence type="ECO:0000256" key="1">
    <source>
        <dbReference type="SAM" id="SignalP"/>
    </source>
</evidence>
<feature type="domain" description="Serine aminopeptidase S33" evidence="2">
    <location>
        <begin position="208"/>
        <end position="422"/>
    </location>
</feature>
<dbReference type="PANTHER" id="PTHR43265:SF1">
    <property type="entry name" value="ESTERASE ESTD"/>
    <property type="match status" value="1"/>
</dbReference>
<dbReference type="InterPro" id="IPR024981">
    <property type="entry name" value="DUF3887"/>
</dbReference>
<sequence length="456" mass="50650">MEKRLRILLTMLCLALLGMASCKVKDPEGQEKNAPFAMTEAYARTEGAAYLEDLLEGRYEDAYGNHPHDSAMTKAVGPERYEEIFIQVIQTYGEFVGYTGEEISEKGDYTIYTRGLAFRTASLNANVVFDKKGLISGFNFTPHTFEAQDDAPLPQGLREEEKTFGLEGFPLQARITLPEGEGPFPAVVLVHGSGPNDMDETIGPNKPFRDLAWSLGQKGIAVFRYDKRTYTHGQAVAQDKGFTVQGETIDDAAEAVRFVSSLPEVDGSRIFVLGHSLGAHLVPRIAEAAPEAAGFMMAAGMLTSLPELFPYQVEYLAMLDGTLSPEEAENLDRTRELAEKARYPERIGADESVLGAYKAYWEDLAAYDPLGMAKAMVKPVLVLHGERDYQVPLKEYEIMREALEEKENYSFRLYPGVNHLLMEGEGIPSPAEYQVKNQVHPPLVEDVAEFIKGNQR</sequence>
<accession>A0A7X5KM20</accession>
<organism evidence="4 5">
    <name type="scientific">Anaerotalea alkaliphila</name>
    <dbReference type="NCBI Taxonomy" id="2662126"/>
    <lineage>
        <taxon>Bacteria</taxon>
        <taxon>Bacillati</taxon>
        <taxon>Bacillota</taxon>
        <taxon>Clostridia</taxon>
        <taxon>Eubacteriales</taxon>
        <taxon>Anaerotalea</taxon>
    </lineage>
</organism>
<proteinExistence type="predicted"/>
<keyword evidence="1" id="KW-0732">Signal</keyword>
<reference evidence="4 5" key="1">
    <citation type="submission" date="2020-01" db="EMBL/GenBank/DDBJ databases">
        <title>Anaeroalcalibacter tamaniensis gen. nov., sp. nov., moderately halophilic strictly anaerobic fermenter bacterium from mud volcano of Taman peninsula.</title>
        <authorList>
            <person name="Frolova A."/>
            <person name="Merkel A.Y."/>
            <person name="Slobodkin A.I."/>
        </authorList>
    </citation>
    <scope>NUCLEOTIDE SEQUENCE [LARGE SCALE GENOMIC DNA]</scope>
    <source>
        <strain evidence="4 5">F-3ap</strain>
    </source>
</reference>